<protein>
    <submittedName>
        <fullName evidence="1">Uncharacterized protein</fullName>
    </submittedName>
</protein>
<proteinExistence type="predicted"/>
<dbReference type="OrthoDB" id="9845287at2"/>
<dbReference type="RefSeq" id="WP_038049345.1">
    <property type="nucleotide sequence ID" value="NZ_JMFG01000020.1"/>
</dbReference>
<dbReference type="AlphaFoldDB" id="A0A062XZG7"/>
<accession>A0A062XZG7</accession>
<dbReference type="EMBL" id="JMFG01000020">
    <property type="protein sequence ID" value="KDA53521.1"/>
    <property type="molecule type" value="Genomic_DNA"/>
</dbReference>
<name>A0A062XZG7_9BACT</name>
<evidence type="ECO:0000313" key="2">
    <source>
        <dbReference type="Proteomes" id="UP000027284"/>
    </source>
</evidence>
<dbReference type="Proteomes" id="UP000027284">
    <property type="component" value="Unassembled WGS sequence"/>
</dbReference>
<organism evidence="1 2">
    <name type="scientific">Thermoanaerobaculum aquaticum</name>
    <dbReference type="NCBI Taxonomy" id="1312852"/>
    <lineage>
        <taxon>Bacteria</taxon>
        <taxon>Pseudomonadati</taxon>
        <taxon>Acidobacteriota</taxon>
        <taxon>Thermoanaerobaculia</taxon>
        <taxon>Thermoanaerobaculales</taxon>
        <taxon>Thermoanaerobaculaceae</taxon>
        <taxon>Thermoanaerobaculum</taxon>
    </lineage>
</organism>
<comment type="caution">
    <text evidence="1">The sequence shown here is derived from an EMBL/GenBank/DDBJ whole genome shotgun (WGS) entry which is preliminary data.</text>
</comment>
<gene>
    <name evidence="1" type="ORF">EG19_04755</name>
</gene>
<keyword evidence="2" id="KW-1185">Reference proteome</keyword>
<evidence type="ECO:0000313" key="1">
    <source>
        <dbReference type="EMBL" id="KDA53521.1"/>
    </source>
</evidence>
<reference evidence="1 2" key="1">
    <citation type="submission" date="2014-04" db="EMBL/GenBank/DDBJ databases">
        <title>The Genome Sequence of Thermoanaerobaculum aquaticum MP-01, The First Cultivated Group 23 Acidobacterium.</title>
        <authorList>
            <person name="Stamps B.W."/>
            <person name="Losey N.A."/>
            <person name="Lawson P.A."/>
            <person name="Stevenson B.S."/>
        </authorList>
    </citation>
    <scope>NUCLEOTIDE SEQUENCE [LARGE SCALE GENOMIC DNA]</scope>
    <source>
        <strain evidence="1 2">MP-01</strain>
    </source>
</reference>
<sequence>MKSFGPHLGLTVLLLLLVPQVTGVRAQAPEKAQPVFVVNQPETVRVEGEVRLAGPIEGEVSIRGPIPQGKAITIGEVEVPPVQKTDVTRLVRAGTVDTEGFAAMVVSLAGMQRSAPTKAGDVGVVLLPAEELPTRAWEEQGQLLFAVESHALSSPGSPPYFASQPLRATVAFPRYRVLLYNASDRTVAVTVYVYLTN</sequence>